<evidence type="ECO:0000256" key="1">
    <source>
        <dbReference type="ARBA" id="ARBA00004141"/>
    </source>
</evidence>
<feature type="transmembrane region" description="Helical" evidence="6">
    <location>
        <begin position="18"/>
        <end position="39"/>
    </location>
</feature>
<organism evidence="7">
    <name type="scientific">Paulinella longichromatophora</name>
    <dbReference type="NCBI Taxonomy" id="1708747"/>
    <lineage>
        <taxon>Eukaryota</taxon>
        <taxon>Sar</taxon>
        <taxon>Rhizaria</taxon>
        <taxon>Cercozoa</taxon>
        <taxon>Imbricatea</taxon>
        <taxon>Silicofilosea</taxon>
        <taxon>Euglyphida</taxon>
        <taxon>Paulinellidae</taxon>
        <taxon>Paulinella</taxon>
    </lineage>
</organism>
<feature type="transmembrane region" description="Helical" evidence="6">
    <location>
        <begin position="234"/>
        <end position="255"/>
    </location>
</feature>
<comment type="similarity">
    <text evidence="2">Belongs to the TMEM19 family.</text>
</comment>
<dbReference type="PANTHER" id="PTHR13353">
    <property type="entry name" value="TRANSMEMBRANE PROTEIN 19"/>
    <property type="match status" value="1"/>
</dbReference>
<feature type="transmembrane region" description="Helical" evidence="6">
    <location>
        <begin position="101"/>
        <end position="129"/>
    </location>
</feature>
<keyword evidence="4 6" id="KW-1133">Transmembrane helix</keyword>
<gene>
    <name evidence="7" type="ORF">PLO_699</name>
</gene>
<evidence type="ECO:0000256" key="5">
    <source>
        <dbReference type="ARBA" id="ARBA00023136"/>
    </source>
</evidence>
<keyword evidence="7" id="KW-0934">Plastid</keyword>
<geneLocation type="plastid" evidence="7"/>
<dbReference type="PANTHER" id="PTHR13353:SF5">
    <property type="entry name" value="TRANSMEMBRANE PROTEIN 19"/>
    <property type="match status" value="1"/>
</dbReference>
<sequence length="256" mass="27543">MYDTSLHIDFNVLWLDRWVWASILNGVLLFLAYSIPVLTAQGSIHSGILGMLIWGSLGWRGWIPTVIYLFLGSIVTKLGYKYKKKTGIAERRGGRRGPENVWGSASTAAFLALVSIFSDVSLTLVLIGFSASLASKLSDTFGSEIGKRWGTKTMLITSFQLTSPGSEGAISLEGTLASLLGSTLMTLIMNICGLISGGTILAWVALASFIATLIESIIGATLQKKLRFLTNEVVNSFQTLIASFLAVAGCLIMHLT</sequence>
<keyword evidence="3 6" id="KW-0812">Transmembrane</keyword>
<protein>
    <recommendedName>
        <fullName evidence="8">TIGR00297 family protein</fullName>
    </recommendedName>
</protein>
<proteinExistence type="inferred from homology"/>
<evidence type="ECO:0000256" key="2">
    <source>
        <dbReference type="ARBA" id="ARBA00009012"/>
    </source>
</evidence>
<evidence type="ECO:0008006" key="8">
    <source>
        <dbReference type="Google" id="ProtNLM"/>
    </source>
</evidence>
<reference evidence="7" key="1">
    <citation type="submission" date="2017-10" db="EMBL/GenBank/DDBJ databases">
        <title>Paulinella longichromatophora chromatophore genome.</title>
        <authorList>
            <person name="Lhee D."/>
            <person name="Yoon H.S."/>
        </authorList>
    </citation>
    <scope>NUCLEOTIDE SEQUENCE</scope>
</reference>
<dbReference type="GO" id="GO:0016020">
    <property type="term" value="C:membrane"/>
    <property type="evidence" value="ECO:0007669"/>
    <property type="project" value="UniProtKB-SubCell"/>
</dbReference>
<dbReference type="AlphaFoldDB" id="A0A2H4ZQ52"/>
<dbReference type="Pfam" id="PF01940">
    <property type="entry name" value="DUF92"/>
    <property type="match status" value="1"/>
</dbReference>
<feature type="transmembrane region" description="Helical" evidence="6">
    <location>
        <begin position="187"/>
        <end position="214"/>
    </location>
</feature>
<dbReference type="EMBL" id="MG264610">
    <property type="protein sequence ID" value="AUG32676.1"/>
    <property type="molecule type" value="Genomic_DNA"/>
</dbReference>
<evidence type="ECO:0000313" key="7">
    <source>
        <dbReference type="EMBL" id="AUG32676.1"/>
    </source>
</evidence>
<dbReference type="InterPro" id="IPR002794">
    <property type="entry name" value="DUF92_TMEM19"/>
</dbReference>
<evidence type="ECO:0000256" key="3">
    <source>
        <dbReference type="ARBA" id="ARBA00022692"/>
    </source>
</evidence>
<comment type="subcellular location">
    <subcellularLocation>
        <location evidence="1">Membrane</location>
        <topology evidence="1">Multi-pass membrane protein</topology>
    </subcellularLocation>
</comment>
<feature type="transmembrane region" description="Helical" evidence="6">
    <location>
        <begin position="59"/>
        <end position="80"/>
    </location>
</feature>
<name>A0A2H4ZQ52_9EUKA</name>
<evidence type="ECO:0000256" key="4">
    <source>
        <dbReference type="ARBA" id="ARBA00022989"/>
    </source>
</evidence>
<evidence type="ECO:0000256" key="6">
    <source>
        <dbReference type="SAM" id="Phobius"/>
    </source>
</evidence>
<accession>A0A2H4ZQ52</accession>
<keyword evidence="5 6" id="KW-0472">Membrane</keyword>
<dbReference type="NCBIfam" id="TIGR00297">
    <property type="entry name" value="TIGR00297 family protein"/>
    <property type="match status" value="1"/>
</dbReference>